<evidence type="ECO:0000256" key="5">
    <source>
        <dbReference type="ARBA" id="ARBA00023054"/>
    </source>
</evidence>
<dbReference type="PANTHER" id="PTHR14360:SF1">
    <property type="entry name" value="PROTEIN FMP32, MITOCHONDRIAL"/>
    <property type="match status" value="1"/>
</dbReference>
<dbReference type="AlphaFoldDB" id="A0A9W6BPZ2"/>
<evidence type="ECO:0000313" key="8">
    <source>
        <dbReference type="EMBL" id="GLC56018.1"/>
    </source>
</evidence>
<dbReference type="GO" id="GO:0005739">
    <property type="term" value="C:mitochondrion"/>
    <property type="evidence" value="ECO:0007669"/>
    <property type="project" value="UniProtKB-SubCell"/>
</dbReference>
<dbReference type="PANTHER" id="PTHR14360">
    <property type="entry name" value="PROTEIN FMP32, MITOCHONDRIAL"/>
    <property type="match status" value="1"/>
</dbReference>
<dbReference type="InterPro" id="IPR024461">
    <property type="entry name" value="CCDC90-like"/>
</dbReference>
<keyword evidence="4" id="KW-1133">Transmembrane helix</keyword>
<keyword evidence="7" id="KW-0472">Membrane</keyword>
<evidence type="ECO:0000256" key="6">
    <source>
        <dbReference type="ARBA" id="ARBA00023128"/>
    </source>
</evidence>
<dbReference type="Proteomes" id="UP001165080">
    <property type="component" value="Unassembled WGS sequence"/>
</dbReference>
<comment type="caution">
    <text evidence="8">The sequence shown here is derived from an EMBL/GenBank/DDBJ whole genome shotgun (WGS) entry which is preliminary data.</text>
</comment>
<protein>
    <submittedName>
        <fullName evidence="8">Uncharacterized protein</fullName>
    </submittedName>
</protein>
<name>A0A9W6BPZ2_9CHLO</name>
<keyword evidence="5" id="KW-0175">Coiled coil</keyword>
<dbReference type="EMBL" id="BRXU01000014">
    <property type="protein sequence ID" value="GLC56018.1"/>
    <property type="molecule type" value="Genomic_DNA"/>
</dbReference>
<evidence type="ECO:0000256" key="2">
    <source>
        <dbReference type="ARBA" id="ARBA00004370"/>
    </source>
</evidence>
<evidence type="ECO:0000256" key="4">
    <source>
        <dbReference type="ARBA" id="ARBA00022989"/>
    </source>
</evidence>
<evidence type="ECO:0000313" key="9">
    <source>
        <dbReference type="Proteomes" id="UP001165080"/>
    </source>
</evidence>
<evidence type="ECO:0000256" key="3">
    <source>
        <dbReference type="ARBA" id="ARBA00022692"/>
    </source>
</evidence>
<keyword evidence="6" id="KW-0496">Mitochondrion</keyword>
<keyword evidence="3" id="KW-0812">Transmembrane</keyword>
<proteinExistence type="predicted"/>
<gene>
    <name evidence="8" type="primary">PLEST002963</name>
    <name evidence="8" type="ORF">PLESTB_001055800</name>
</gene>
<accession>A0A9W6BPZ2</accession>
<dbReference type="GO" id="GO:0016020">
    <property type="term" value="C:membrane"/>
    <property type="evidence" value="ECO:0007669"/>
    <property type="project" value="UniProtKB-SubCell"/>
</dbReference>
<organism evidence="8 9">
    <name type="scientific">Pleodorina starrii</name>
    <dbReference type="NCBI Taxonomy" id="330485"/>
    <lineage>
        <taxon>Eukaryota</taxon>
        <taxon>Viridiplantae</taxon>
        <taxon>Chlorophyta</taxon>
        <taxon>core chlorophytes</taxon>
        <taxon>Chlorophyceae</taxon>
        <taxon>CS clade</taxon>
        <taxon>Chlamydomonadales</taxon>
        <taxon>Volvocaceae</taxon>
        <taxon>Pleodorina</taxon>
    </lineage>
</organism>
<reference evidence="8 9" key="1">
    <citation type="journal article" date="2023" name="Commun. Biol.">
        <title>Reorganization of the ancestral sex-determining regions during the evolution of trioecy in Pleodorina starrii.</title>
        <authorList>
            <person name="Takahashi K."/>
            <person name="Suzuki S."/>
            <person name="Kawai-Toyooka H."/>
            <person name="Yamamoto K."/>
            <person name="Hamaji T."/>
            <person name="Ootsuki R."/>
            <person name="Yamaguchi H."/>
            <person name="Kawachi M."/>
            <person name="Higashiyama T."/>
            <person name="Nozaki H."/>
        </authorList>
    </citation>
    <scope>NUCLEOTIDE SEQUENCE [LARGE SCALE GENOMIC DNA]</scope>
    <source>
        <strain evidence="8 9">NIES-4479</strain>
    </source>
</reference>
<dbReference type="Gene3D" id="1.20.5.340">
    <property type="match status" value="1"/>
</dbReference>
<keyword evidence="9" id="KW-1185">Reference proteome</keyword>
<dbReference type="Pfam" id="PF07798">
    <property type="entry name" value="CCDC90-like"/>
    <property type="match status" value="1"/>
</dbReference>
<comment type="subcellular location">
    <subcellularLocation>
        <location evidence="2">Membrane</location>
    </subcellularLocation>
    <subcellularLocation>
        <location evidence="1">Mitochondrion</location>
    </subcellularLocation>
</comment>
<evidence type="ECO:0000256" key="7">
    <source>
        <dbReference type="ARBA" id="ARBA00023136"/>
    </source>
</evidence>
<sequence>MSRLKGIARIAGRLAQQPHQLEQLVLASARLESGQVHCSSTYSCLHQWRNYGSTLEETHKEMVSNSLLVDTLQLTKSFEQSGLPRDAAEHLAQKIAALIIQNKHKMEDTFVKQVVLEKSILEQASKIQGFKTELQKAQDMHQANMNKDMERQQSYLDKMKAEVRHEIDKLSASQRLDLNLEKGRMRDDLQAMRDKTTELQIKVDRDINELKSSVEKAKNDTIKSVITILGTFSAIAFTISRFVQMGAGG</sequence>
<evidence type="ECO:0000256" key="1">
    <source>
        <dbReference type="ARBA" id="ARBA00004173"/>
    </source>
</evidence>